<feature type="domain" description="F5/8 type C" evidence="2">
    <location>
        <begin position="844"/>
        <end position="912"/>
    </location>
</feature>
<comment type="caution">
    <text evidence="3">The sequence shown here is derived from an EMBL/GenBank/DDBJ whole genome shotgun (WGS) entry which is preliminary data.</text>
</comment>
<dbReference type="RefSeq" id="WP_378135070.1">
    <property type="nucleotide sequence ID" value="NZ_JBHSMI010000028.1"/>
</dbReference>
<keyword evidence="1" id="KW-0732">Signal</keyword>
<organism evidence="3 4">
    <name type="scientific">Cohnella soli</name>
    <dbReference type="NCBI Taxonomy" id="425005"/>
    <lineage>
        <taxon>Bacteria</taxon>
        <taxon>Bacillati</taxon>
        <taxon>Bacillota</taxon>
        <taxon>Bacilli</taxon>
        <taxon>Bacillales</taxon>
        <taxon>Paenibacillaceae</taxon>
        <taxon>Cohnella</taxon>
    </lineage>
</organism>
<sequence length="1257" mass="136710">MRKKILCLLVMMSMAASFLIPMKQAAAMPQTVFFVSPSGNDSNPGTEALPFRTIEKARNVVRTLNSNMTGDILVYLRGGTYSLTDTLAFSSNDSGTNGHNVIYKNVAGETPVLSGGTTISGWTLHDASKNIYKASVGSLETRQIYVNGVRAIRARSEGGLPGAAKHYDANNKFDGYTTTDASMQNWGNKSDIEFVFYILWTQKSCRVGDISGNVVTMIQPCWSMTASDYVNNPNYIENAYELLDSAGEWYLDKNAQMIYYKPRAGEDMSTADVVAGNLETLVSGQGTKENPVHHLQFEGITFAHTTWLRPSSAAGAPDLQANFMFDSVPPMPYHAGMDSWVKPSAAVDFTHANHIVIHRNKFTKLGGSGLSFGTGSQDNTITGNELFDISANGIDLGGISAEDHHPTDARNVVKGNNISNNYIHHTSVDYKGGIAIWVGYARDTMIAHNEISEVPYTAISIGWSWGFNDWPYYPFAAELNADIPKIEGGNKPASIGDNVILSNHIHDFGSDDLIDLGGVYLLGSQEGVLVAGNVIHDDRRPYGAIYHDSGNRWITLRNNITYGNSNNFLFSGSSNDAEFNYWDTSANNILDYLRPNDSVFQNNFAIGDGNVPSYILDNAGLEAEYSDLLSYPTVNVAIGKKTAAYYTDGSLATMQAGMTADKAVDGNKGTAAQATNQMLWIEEVDLGAIYTVSKVTTVFDGQQHAYATDYEIQVSETGGNGNFTTVKSVSGNSGIVSEQTFAAVNARYVRIKAVKPDTMGQPGGQMAISELQVYGRLQSTPSPLPNQTVSLKPDYNLALNRPAAAYFLDGSPATMQAGMTADQAVDGNTGTAAQASGQMLWIEEVDLGRVYNINRVTVNFDGNQNAYATDYEIQVSQTGGNGNFTTVKTVNGNASLASEQTFVPVGARYVRIKALKPDAGGQPGGQMAISEIQINEYKNLAYKKTAKAYFLDGSIAQMQAGHTPDEAVDGNVNNYNFSQASNQWRWIQEVDLGALYDINMVKIYFKDENNGDGDYGFATQYEIQVSQTGAAGSFTTVWSTSADNFSREIENYFTPVMARFVRIQANKPDGPEQFGGQMSIREMQVYGVDNALFLSNITSNGNSNKSHYVNLSNQSFTFQAGDVISYDVKLLTDSTDIGGIDILNSDSTRFKDATWSDQHGVTGKPTGDLRSYAYGKWYHRELTIPSSMAGKTSSKWLLALENDSPNTLLQAMYDNIVVKRAGNTVLTVYKDGSPNQNSVYSSSGFAYSSTGVGVMQR</sequence>
<dbReference type="Pfam" id="PF00754">
    <property type="entry name" value="F5_F8_type_C"/>
    <property type="match status" value="3"/>
</dbReference>
<evidence type="ECO:0000313" key="3">
    <source>
        <dbReference type="EMBL" id="MFC5404619.1"/>
    </source>
</evidence>
<dbReference type="SUPFAM" id="SSF49785">
    <property type="entry name" value="Galactose-binding domain-like"/>
    <property type="match status" value="3"/>
</dbReference>
<accession>A0ABW0HUD3</accession>
<dbReference type="PROSITE" id="PS50022">
    <property type="entry name" value="FA58C_3"/>
    <property type="match status" value="3"/>
</dbReference>
<dbReference type="SMART" id="SM00710">
    <property type="entry name" value="PbH1"/>
    <property type="match status" value="6"/>
</dbReference>
<evidence type="ECO:0000259" key="2">
    <source>
        <dbReference type="PROSITE" id="PS50022"/>
    </source>
</evidence>
<dbReference type="Gene3D" id="2.60.120.260">
    <property type="entry name" value="Galactose-binding domain-like"/>
    <property type="match status" value="3"/>
</dbReference>
<evidence type="ECO:0000256" key="1">
    <source>
        <dbReference type="SAM" id="SignalP"/>
    </source>
</evidence>
<dbReference type="InterPro" id="IPR012334">
    <property type="entry name" value="Pectin_lyas_fold"/>
</dbReference>
<reference evidence="4" key="1">
    <citation type="journal article" date="2019" name="Int. J. Syst. Evol. Microbiol.">
        <title>The Global Catalogue of Microorganisms (GCM) 10K type strain sequencing project: providing services to taxonomists for standard genome sequencing and annotation.</title>
        <authorList>
            <consortium name="The Broad Institute Genomics Platform"/>
            <consortium name="The Broad Institute Genome Sequencing Center for Infectious Disease"/>
            <person name="Wu L."/>
            <person name="Ma J."/>
        </authorList>
    </citation>
    <scope>NUCLEOTIDE SEQUENCE [LARGE SCALE GENOMIC DNA]</scope>
    <source>
        <strain evidence="4">CGMCC 1.18575</strain>
    </source>
</reference>
<feature type="chain" id="PRO_5045102765" evidence="1">
    <location>
        <begin position="28"/>
        <end position="1257"/>
    </location>
</feature>
<dbReference type="InterPro" id="IPR000421">
    <property type="entry name" value="FA58C"/>
</dbReference>
<dbReference type="PANTHER" id="PTHR36453">
    <property type="entry name" value="SECRETED PROTEIN-RELATED"/>
    <property type="match status" value="1"/>
</dbReference>
<dbReference type="InterPro" id="IPR008979">
    <property type="entry name" value="Galactose-bd-like_sf"/>
</dbReference>
<evidence type="ECO:0000313" key="4">
    <source>
        <dbReference type="Proteomes" id="UP001596113"/>
    </source>
</evidence>
<feature type="domain" description="F5/8 type C" evidence="2">
    <location>
        <begin position="989"/>
        <end position="1088"/>
    </location>
</feature>
<dbReference type="InterPro" id="IPR048482">
    <property type="entry name" value="GH141_ins"/>
</dbReference>
<dbReference type="SUPFAM" id="SSF51126">
    <property type="entry name" value="Pectin lyase-like"/>
    <property type="match status" value="1"/>
</dbReference>
<dbReference type="InterPro" id="IPR006626">
    <property type="entry name" value="PbH1"/>
</dbReference>
<dbReference type="InterPro" id="IPR011050">
    <property type="entry name" value="Pectin_lyase_fold/virulence"/>
</dbReference>
<feature type="domain" description="F5/8 type C" evidence="2">
    <location>
        <begin position="629"/>
        <end position="776"/>
    </location>
</feature>
<name>A0ABW0HUD3_9BACL</name>
<gene>
    <name evidence="3" type="ORF">ACFPOF_17930</name>
</gene>
<dbReference type="Gene3D" id="2.160.20.10">
    <property type="entry name" value="Single-stranded right-handed beta-helix, Pectin lyase-like"/>
    <property type="match status" value="2"/>
</dbReference>
<dbReference type="Proteomes" id="UP001596113">
    <property type="component" value="Unassembled WGS sequence"/>
</dbReference>
<dbReference type="Pfam" id="PF21231">
    <property type="entry name" value="GH141_M"/>
    <property type="match status" value="1"/>
</dbReference>
<proteinExistence type="predicted"/>
<dbReference type="PANTHER" id="PTHR36453:SF1">
    <property type="entry name" value="RIGHT HANDED BETA HELIX DOMAIN-CONTAINING PROTEIN"/>
    <property type="match status" value="1"/>
</dbReference>
<protein>
    <submittedName>
        <fullName evidence="3">Discoidin domain-containing protein</fullName>
    </submittedName>
</protein>
<feature type="signal peptide" evidence="1">
    <location>
        <begin position="1"/>
        <end position="27"/>
    </location>
</feature>
<dbReference type="EMBL" id="JBHSMI010000028">
    <property type="protein sequence ID" value="MFC5404619.1"/>
    <property type="molecule type" value="Genomic_DNA"/>
</dbReference>
<keyword evidence="4" id="KW-1185">Reference proteome</keyword>